<organism evidence="6 7">
    <name type="scientific">Camelina sativa</name>
    <name type="common">False flax</name>
    <name type="synonym">Myagrum sativum</name>
    <dbReference type="NCBI Taxonomy" id="90675"/>
    <lineage>
        <taxon>Eukaryota</taxon>
        <taxon>Viridiplantae</taxon>
        <taxon>Streptophyta</taxon>
        <taxon>Embryophyta</taxon>
        <taxon>Tracheophyta</taxon>
        <taxon>Spermatophyta</taxon>
        <taxon>Magnoliopsida</taxon>
        <taxon>eudicotyledons</taxon>
        <taxon>Gunneridae</taxon>
        <taxon>Pentapetalae</taxon>
        <taxon>rosids</taxon>
        <taxon>malvids</taxon>
        <taxon>Brassicales</taxon>
        <taxon>Brassicaceae</taxon>
        <taxon>Camelineae</taxon>
        <taxon>Camelina</taxon>
    </lineage>
</organism>
<dbReference type="RefSeq" id="XP_019083827.1">
    <property type="nucleotide sequence ID" value="XM_019228282.1"/>
</dbReference>
<keyword evidence="4" id="KW-0677">Repeat</keyword>
<dbReference type="InterPro" id="IPR016024">
    <property type="entry name" value="ARM-type_fold"/>
</dbReference>
<comment type="subcellular location">
    <subcellularLocation>
        <location evidence="1">Cytoplasm</location>
    </subcellularLocation>
</comment>
<gene>
    <name evidence="7" type="primary">LOC104791627</name>
</gene>
<dbReference type="InterPro" id="IPR040122">
    <property type="entry name" value="Importin_beta"/>
</dbReference>
<dbReference type="GeneID" id="104791627"/>
<reference evidence="7" key="2">
    <citation type="submission" date="2025-08" db="UniProtKB">
        <authorList>
            <consortium name="RefSeq"/>
        </authorList>
    </citation>
    <scope>IDENTIFICATION</scope>
    <source>
        <tissue evidence="7">Leaf</tissue>
    </source>
</reference>
<sequence length="625" mass="69437">MADKAHVMIELNEKVSLTASKVWPPYYDAHQLQPKDLKDSLPGLIPMLLSAMAYDESLLDEKEDESQPDIDQAHSGDLFNVGNLRARTAKFIGILSDLYGDEILQTLMPLIEVKLSKSDDETWKEREAAVFALGAIAEGCCKIFYTHLLPSMQIVAILLPLLDDKFPLIRSISCWTLSQFGTYVFKEDDDLKNSELFEKALKGLLPKLLDTSNRVQKAACLALITIEEHAGDNLVPHLSVILRHLMRALEMYQRQNLKFVYDGIRALADSVGIDLNEPNYLEILMPPLVSKLQQTSSSDKDVIHLLKCFTSLSEALEVGFAPFALPVFQMSLDIIQQQQLAKVNHAFSGDEYDKRIIVSSLELVSGLAEGLGSGIKSMVSQSNLMDLLLKCCMDETPDVRETAFALMYDLVMVFPLYLQPRMPEFLVIASQQLSGDFTGENLGSANNACKAIGELVFQFGQEVSQIVTNVVSSLGLILQHGEALVVRSATTLLECNTIDLTVNSAITLGILAWIRPDLVPPHMEYSMKAWCKTLATLADDDISKEAAFSGLCEMVKANPSVGCSSVAYICLALASWEEIRNEDLQTEFTRVLNGYKSMLGRNSWADCVSGLDPLVKERLARWYRM</sequence>
<evidence type="ECO:0000313" key="6">
    <source>
        <dbReference type="Proteomes" id="UP000694864"/>
    </source>
</evidence>
<evidence type="ECO:0000256" key="4">
    <source>
        <dbReference type="ARBA" id="ARBA00022737"/>
    </source>
</evidence>
<keyword evidence="5" id="KW-0653">Protein transport</keyword>
<evidence type="ECO:0000313" key="7">
    <source>
        <dbReference type="RefSeq" id="XP_019083827.1"/>
    </source>
</evidence>
<keyword evidence="2" id="KW-0813">Transport</keyword>
<dbReference type="Pfam" id="PF13513">
    <property type="entry name" value="HEAT_EZ"/>
    <property type="match status" value="1"/>
</dbReference>
<dbReference type="Gene3D" id="1.25.10.10">
    <property type="entry name" value="Leucine-rich Repeat Variant"/>
    <property type="match status" value="1"/>
</dbReference>
<accession>A0ABM1QAN9</accession>
<dbReference type="PANTHER" id="PTHR10527">
    <property type="entry name" value="IMPORTIN BETA"/>
    <property type="match status" value="1"/>
</dbReference>
<evidence type="ECO:0000256" key="3">
    <source>
        <dbReference type="ARBA" id="ARBA00022490"/>
    </source>
</evidence>
<evidence type="ECO:0000256" key="5">
    <source>
        <dbReference type="ARBA" id="ARBA00022927"/>
    </source>
</evidence>
<dbReference type="InterPro" id="IPR011989">
    <property type="entry name" value="ARM-like"/>
</dbReference>
<keyword evidence="6" id="KW-1185">Reference proteome</keyword>
<evidence type="ECO:0000256" key="2">
    <source>
        <dbReference type="ARBA" id="ARBA00022448"/>
    </source>
</evidence>
<keyword evidence="3" id="KW-0963">Cytoplasm</keyword>
<reference evidence="6" key="1">
    <citation type="journal article" date="2014" name="Nat. Commun.">
        <title>The emerging biofuel crop Camelina sativa retains a highly undifferentiated hexaploid genome structure.</title>
        <authorList>
            <person name="Kagale S."/>
            <person name="Koh C."/>
            <person name="Nixon J."/>
            <person name="Bollina V."/>
            <person name="Clarke W.E."/>
            <person name="Tuteja R."/>
            <person name="Spillane C."/>
            <person name="Robinson S.J."/>
            <person name="Links M.G."/>
            <person name="Clarke C."/>
            <person name="Higgins E.E."/>
            <person name="Huebert T."/>
            <person name="Sharpe A.G."/>
            <person name="Parkin I.A."/>
        </authorList>
    </citation>
    <scope>NUCLEOTIDE SEQUENCE [LARGE SCALE GENOMIC DNA]</scope>
    <source>
        <strain evidence="6">cv. DH55</strain>
    </source>
</reference>
<dbReference type="SUPFAM" id="SSF48371">
    <property type="entry name" value="ARM repeat"/>
    <property type="match status" value="1"/>
</dbReference>
<dbReference type="Proteomes" id="UP000694864">
    <property type="component" value="Chromosome 1"/>
</dbReference>
<evidence type="ECO:0000256" key="1">
    <source>
        <dbReference type="ARBA" id="ARBA00004496"/>
    </source>
</evidence>
<name>A0ABM1QAN9_CAMSA</name>
<proteinExistence type="predicted"/>
<protein>
    <submittedName>
        <fullName evidence="7">Transportin-1-like</fullName>
    </submittedName>
</protein>